<dbReference type="GO" id="GO:0043709">
    <property type="term" value="P:cell adhesion involved in single-species biofilm formation"/>
    <property type="evidence" value="ECO:0007669"/>
    <property type="project" value="TreeGrafter"/>
</dbReference>
<dbReference type="Gene3D" id="3.30.70.270">
    <property type="match status" value="1"/>
</dbReference>
<dbReference type="InterPro" id="IPR050469">
    <property type="entry name" value="Diguanylate_Cyclase"/>
</dbReference>
<gene>
    <name evidence="3" type="ORF">IAA16_04940</name>
</gene>
<dbReference type="Proteomes" id="UP000823914">
    <property type="component" value="Unassembled WGS sequence"/>
</dbReference>
<dbReference type="PANTHER" id="PTHR45138">
    <property type="entry name" value="REGULATORY COMPONENTS OF SENSORY TRANSDUCTION SYSTEM"/>
    <property type="match status" value="1"/>
</dbReference>
<reference evidence="3" key="2">
    <citation type="submission" date="2021-04" db="EMBL/GenBank/DDBJ databases">
        <authorList>
            <person name="Gilroy R."/>
        </authorList>
    </citation>
    <scope>NUCLEOTIDE SEQUENCE</scope>
    <source>
        <strain evidence="3">Gambia15-2214</strain>
    </source>
</reference>
<keyword evidence="3" id="KW-0808">Transferase</keyword>
<reference evidence="3" key="1">
    <citation type="journal article" date="2021" name="PeerJ">
        <title>Extensive microbial diversity within the chicken gut microbiome revealed by metagenomics and culture.</title>
        <authorList>
            <person name="Gilroy R."/>
            <person name="Ravi A."/>
            <person name="Getino M."/>
            <person name="Pursley I."/>
            <person name="Horton D.L."/>
            <person name="Alikhan N.F."/>
            <person name="Baker D."/>
            <person name="Gharbi K."/>
            <person name="Hall N."/>
            <person name="Watson M."/>
            <person name="Adriaenssens E.M."/>
            <person name="Foster-Nyarko E."/>
            <person name="Jarju S."/>
            <person name="Secka A."/>
            <person name="Antonio M."/>
            <person name="Oren A."/>
            <person name="Chaudhuri R.R."/>
            <person name="La Ragione R."/>
            <person name="Hildebrand F."/>
            <person name="Pallen M.J."/>
        </authorList>
    </citation>
    <scope>NUCLEOTIDE SEQUENCE</scope>
    <source>
        <strain evidence="3">Gambia15-2214</strain>
    </source>
</reference>
<dbReference type="GO" id="GO:0052621">
    <property type="term" value="F:diguanylate cyclase activity"/>
    <property type="evidence" value="ECO:0007669"/>
    <property type="project" value="UniProtKB-EC"/>
</dbReference>
<dbReference type="InterPro" id="IPR029787">
    <property type="entry name" value="Nucleotide_cyclase"/>
</dbReference>
<dbReference type="SUPFAM" id="SSF55073">
    <property type="entry name" value="Nucleotide cyclase"/>
    <property type="match status" value="1"/>
</dbReference>
<evidence type="ECO:0000256" key="1">
    <source>
        <dbReference type="ARBA" id="ARBA00012528"/>
    </source>
</evidence>
<evidence type="ECO:0000313" key="3">
    <source>
        <dbReference type="EMBL" id="MBU3849893.1"/>
    </source>
</evidence>
<dbReference type="InterPro" id="IPR000160">
    <property type="entry name" value="GGDEF_dom"/>
</dbReference>
<dbReference type="PROSITE" id="PS50887">
    <property type="entry name" value="GGDEF"/>
    <property type="match status" value="1"/>
</dbReference>
<dbReference type="SMART" id="SM00267">
    <property type="entry name" value="GGDEF"/>
    <property type="match status" value="1"/>
</dbReference>
<accession>A0A9E2L1I2</accession>
<evidence type="ECO:0000259" key="2">
    <source>
        <dbReference type="PROSITE" id="PS50887"/>
    </source>
</evidence>
<comment type="caution">
    <text evidence="3">The sequence shown here is derived from an EMBL/GenBank/DDBJ whole genome shotgun (WGS) entry which is preliminary data.</text>
</comment>
<feature type="domain" description="GGDEF" evidence="2">
    <location>
        <begin position="210"/>
        <end position="328"/>
    </location>
</feature>
<dbReference type="EMBL" id="JAHLFV010000115">
    <property type="protein sequence ID" value="MBU3849893.1"/>
    <property type="molecule type" value="Genomic_DNA"/>
</dbReference>
<evidence type="ECO:0000313" key="4">
    <source>
        <dbReference type="Proteomes" id="UP000823914"/>
    </source>
</evidence>
<name>A0A9E2L1I2_9SPIR</name>
<dbReference type="EC" id="2.7.7.65" evidence="1"/>
<dbReference type="CDD" id="cd01949">
    <property type="entry name" value="GGDEF"/>
    <property type="match status" value="1"/>
</dbReference>
<dbReference type="Gene3D" id="3.10.450.50">
    <property type="match status" value="1"/>
</dbReference>
<dbReference type="PANTHER" id="PTHR45138:SF6">
    <property type="entry name" value="DIGUANYLATE CYCLASE DGCN"/>
    <property type="match status" value="1"/>
</dbReference>
<sequence>MAENSSADEEKKQQVKKLTSEMVHYHYCSNKIQKVIDFLEPPFLWIGTGEQEYSSELTHTVEVFSEFTGHIPPCEVFDEEYDVICLAEHVYICTGKMWISTHPSTGMSLRVHQRITTVWKQSDEGFRCHHIHISNPYSEMEPSDVGFPEKMGKFSREYLQKQIDLQKKLIAEQTEQLKKLSFEDSLTGLFNRNKFTMLVNSEPVETAQTEPLGVAYFDLNGLKEVNDRFGHKAGDNFIIRVAKHIKKHFPQEGFRIGGDEFLIICREGTEQDFYHKIDLLSQDMTLDNISSAKGISWRSENCNLQEQFDEADQRMYEDKKNYYTSTEHDRRQYRTSDYH</sequence>
<dbReference type="AlphaFoldDB" id="A0A9E2L1I2"/>
<dbReference type="InterPro" id="IPR043128">
    <property type="entry name" value="Rev_trsase/Diguanyl_cyclase"/>
</dbReference>
<dbReference type="GO" id="GO:1902201">
    <property type="term" value="P:negative regulation of bacterial-type flagellum-dependent cell motility"/>
    <property type="evidence" value="ECO:0007669"/>
    <property type="project" value="TreeGrafter"/>
</dbReference>
<dbReference type="GO" id="GO:0005886">
    <property type="term" value="C:plasma membrane"/>
    <property type="evidence" value="ECO:0007669"/>
    <property type="project" value="TreeGrafter"/>
</dbReference>
<dbReference type="Pfam" id="PF00990">
    <property type="entry name" value="GGDEF"/>
    <property type="match status" value="1"/>
</dbReference>
<organism evidence="3 4">
    <name type="scientific">Candidatus Treponema excrementipullorum</name>
    <dbReference type="NCBI Taxonomy" id="2838768"/>
    <lineage>
        <taxon>Bacteria</taxon>
        <taxon>Pseudomonadati</taxon>
        <taxon>Spirochaetota</taxon>
        <taxon>Spirochaetia</taxon>
        <taxon>Spirochaetales</taxon>
        <taxon>Treponemataceae</taxon>
        <taxon>Treponema</taxon>
    </lineage>
</organism>
<proteinExistence type="predicted"/>
<dbReference type="NCBIfam" id="TIGR00254">
    <property type="entry name" value="GGDEF"/>
    <property type="match status" value="1"/>
</dbReference>
<protein>
    <recommendedName>
        <fullName evidence="1">diguanylate cyclase</fullName>
        <ecNumber evidence="1">2.7.7.65</ecNumber>
    </recommendedName>
</protein>
<keyword evidence="3" id="KW-0548">Nucleotidyltransferase</keyword>